<feature type="transmembrane region" description="Helical" evidence="1">
    <location>
        <begin position="45"/>
        <end position="67"/>
    </location>
</feature>
<feature type="transmembrane region" description="Helical" evidence="1">
    <location>
        <begin position="20"/>
        <end position="38"/>
    </location>
</feature>
<feature type="transmembrane region" description="Helical" evidence="1">
    <location>
        <begin position="87"/>
        <end position="107"/>
    </location>
</feature>
<dbReference type="InterPro" id="IPR045781">
    <property type="entry name" value="SxtJ"/>
</dbReference>
<evidence type="ECO:0008006" key="4">
    <source>
        <dbReference type="Google" id="ProtNLM"/>
    </source>
</evidence>
<keyword evidence="3" id="KW-1185">Reference proteome</keyword>
<keyword evidence="1" id="KW-0812">Transmembrane</keyword>
<proteinExistence type="predicted"/>
<dbReference type="AlphaFoldDB" id="A0A1W6MT17"/>
<evidence type="ECO:0000313" key="3">
    <source>
        <dbReference type="Proteomes" id="UP000193978"/>
    </source>
</evidence>
<accession>A0A1W6MT17</accession>
<evidence type="ECO:0000313" key="2">
    <source>
        <dbReference type="EMBL" id="ARN80702.1"/>
    </source>
</evidence>
<dbReference type="STRING" id="655015.B1812_06020"/>
<keyword evidence="1" id="KW-1133">Transmembrane helix</keyword>
<dbReference type="RefSeq" id="WP_085770778.1">
    <property type="nucleotide sequence ID" value="NZ_AP027149.1"/>
</dbReference>
<keyword evidence="1" id="KW-0472">Membrane</keyword>
<organism evidence="2 3">
    <name type="scientific">Methylocystis bryophila</name>
    <dbReference type="NCBI Taxonomy" id="655015"/>
    <lineage>
        <taxon>Bacteria</taxon>
        <taxon>Pseudomonadati</taxon>
        <taxon>Pseudomonadota</taxon>
        <taxon>Alphaproteobacteria</taxon>
        <taxon>Hyphomicrobiales</taxon>
        <taxon>Methylocystaceae</taxon>
        <taxon>Methylocystis</taxon>
    </lineage>
</organism>
<dbReference type="OrthoDB" id="7375605at2"/>
<gene>
    <name evidence="2" type="ORF">B1812_06020</name>
</gene>
<dbReference type="EMBL" id="CP019948">
    <property type="protein sequence ID" value="ARN80702.1"/>
    <property type="molecule type" value="Genomic_DNA"/>
</dbReference>
<sequence>MSNHEPVRSYRAIAASSNRTFGFAFACFFLIVTVWPWLRHGQPLRLWAMAPSAAFLGLSLFAEQYLAPLNRLWFQLGLKLHAVVSPVIMGLLFFCAVTPTGLLMRAFGNDILMLRRNEDRTYWIERSPAGPAEGSMKNQF</sequence>
<protein>
    <recommendedName>
        <fullName evidence="4">SxtJ</fullName>
    </recommendedName>
</protein>
<dbReference type="Pfam" id="PF19588">
    <property type="entry name" value="SxtJ"/>
    <property type="match status" value="1"/>
</dbReference>
<dbReference type="Proteomes" id="UP000193978">
    <property type="component" value="Chromosome"/>
</dbReference>
<name>A0A1W6MT17_9HYPH</name>
<evidence type="ECO:0000256" key="1">
    <source>
        <dbReference type="SAM" id="Phobius"/>
    </source>
</evidence>
<dbReference type="KEGG" id="mbry:B1812_06020"/>
<reference evidence="2 3" key="1">
    <citation type="submission" date="2017-02" db="EMBL/GenBank/DDBJ databases">
        <authorList>
            <person name="Peterson S.W."/>
        </authorList>
    </citation>
    <scope>NUCLEOTIDE SEQUENCE [LARGE SCALE GENOMIC DNA]</scope>
    <source>
        <strain evidence="2 3">S285</strain>
    </source>
</reference>